<feature type="domain" description="Helicase-associated" evidence="1">
    <location>
        <begin position="72"/>
        <end position="132"/>
    </location>
</feature>
<reference evidence="2 3" key="1">
    <citation type="journal article" date="2004" name="Science">
        <title>The genome of the diatom Thalassiosira pseudonana: ecology, evolution, and metabolism.</title>
        <authorList>
            <person name="Armbrust E.V."/>
            <person name="Berges J.A."/>
            <person name="Bowler C."/>
            <person name="Green B.R."/>
            <person name="Martinez D."/>
            <person name="Putnam N.H."/>
            <person name="Zhou S."/>
            <person name="Allen A.E."/>
            <person name="Apt K.E."/>
            <person name="Bechner M."/>
            <person name="Brzezinski M.A."/>
            <person name="Chaal B.K."/>
            <person name="Chiovitti A."/>
            <person name="Davis A.K."/>
            <person name="Demarest M.S."/>
            <person name="Detter J.C."/>
            <person name="Glavina T."/>
            <person name="Goodstein D."/>
            <person name="Hadi M.Z."/>
            <person name="Hellsten U."/>
            <person name="Hildebrand M."/>
            <person name="Jenkins B.D."/>
            <person name="Jurka J."/>
            <person name="Kapitonov V.V."/>
            <person name="Kroger N."/>
            <person name="Lau W.W."/>
            <person name="Lane T.W."/>
            <person name="Larimer F.W."/>
            <person name="Lippmeier J.C."/>
            <person name="Lucas S."/>
            <person name="Medina M."/>
            <person name="Montsant A."/>
            <person name="Obornik M."/>
            <person name="Parker M.S."/>
            <person name="Palenik B."/>
            <person name="Pazour G.J."/>
            <person name="Richardson P.M."/>
            <person name="Rynearson T.A."/>
            <person name="Saito M.A."/>
            <person name="Schwartz D.C."/>
            <person name="Thamatrakoln K."/>
            <person name="Valentin K."/>
            <person name="Vardi A."/>
            <person name="Wilkerson F.P."/>
            <person name="Rokhsar D.S."/>
        </authorList>
    </citation>
    <scope>NUCLEOTIDE SEQUENCE [LARGE SCALE GENOMIC DNA]</scope>
    <source>
        <strain evidence="2 3">CCMP1335</strain>
    </source>
</reference>
<dbReference type="PaxDb" id="35128-Thaps263911"/>
<dbReference type="GeneID" id="7447573"/>
<name>B8CAH2_THAPS</name>
<feature type="domain" description="Helicase-associated" evidence="1">
    <location>
        <begin position="138"/>
        <end position="199"/>
    </location>
</feature>
<protein>
    <recommendedName>
        <fullName evidence="1">Helicase-associated domain-containing protein</fullName>
    </recommendedName>
</protein>
<feature type="non-terminal residue" evidence="2">
    <location>
        <position position="1"/>
    </location>
</feature>
<dbReference type="AlphaFoldDB" id="B8CAH2"/>
<dbReference type="Pfam" id="PF03457">
    <property type="entry name" value="HA"/>
    <property type="match status" value="5"/>
</dbReference>
<evidence type="ECO:0000259" key="1">
    <source>
        <dbReference type="Pfam" id="PF03457"/>
    </source>
</evidence>
<feature type="domain" description="Helicase-associated" evidence="1">
    <location>
        <begin position="1"/>
        <end position="59"/>
    </location>
</feature>
<accession>B8CAH2</accession>
<reference evidence="2 3" key="2">
    <citation type="journal article" date="2008" name="Nature">
        <title>The Phaeodactylum genome reveals the evolutionary history of diatom genomes.</title>
        <authorList>
            <person name="Bowler C."/>
            <person name="Allen A.E."/>
            <person name="Badger J.H."/>
            <person name="Grimwood J."/>
            <person name="Jabbari K."/>
            <person name="Kuo A."/>
            <person name="Maheswari U."/>
            <person name="Martens C."/>
            <person name="Maumus F."/>
            <person name="Otillar R.P."/>
            <person name="Rayko E."/>
            <person name="Salamov A."/>
            <person name="Vandepoele K."/>
            <person name="Beszteri B."/>
            <person name="Gruber A."/>
            <person name="Heijde M."/>
            <person name="Katinka M."/>
            <person name="Mock T."/>
            <person name="Valentin K."/>
            <person name="Verret F."/>
            <person name="Berges J.A."/>
            <person name="Brownlee C."/>
            <person name="Cadoret J.P."/>
            <person name="Chiovitti A."/>
            <person name="Choi C.J."/>
            <person name="Coesel S."/>
            <person name="De Martino A."/>
            <person name="Detter J.C."/>
            <person name="Durkin C."/>
            <person name="Falciatore A."/>
            <person name="Fournet J."/>
            <person name="Haruta M."/>
            <person name="Huysman M.J."/>
            <person name="Jenkins B.D."/>
            <person name="Jiroutova K."/>
            <person name="Jorgensen R.E."/>
            <person name="Joubert Y."/>
            <person name="Kaplan A."/>
            <person name="Kroger N."/>
            <person name="Kroth P.G."/>
            <person name="La Roche J."/>
            <person name="Lindquist E."/>
            <person name="Lommer M."/>
            <person name="Martin-Jezequel V."/>
            <person name="Lopez P.J."/>
            <person name="Lucas S."/>
            <person name="Mangogna M."/>
            <person name="McGinnis K."/>
            <person name="Medlin L.K."/>
            <person name="Montsant A."/>
            <person name="Oudot-Le Secq M.P."/>
            <person name="Napoli C."/>
            <person name="Obornik M."/>
            <person name="Parker M.S."/>
            <person name="Petit J.L."/>
            <person name="Porcel B.M."/>
            <person name="Poulsen N."/>
            <person name="Robison M."/>
            <person name="Rychlewski L."/>
            <person name="Rynearson T.A."/>
            <person name="Schmutz J."/>
            <person name="Shapiro H."/>
            <person name="Siaut M."/>
            <person name="Stanley M."/>
            <person name="Sussman M.R."/>
            <person name="Taylor A.R."/>
            <person name="Vardi A."/>
            <person name="von Dassow P."/>
            <person name="Vyverman W."/>
            <person name="Willis A."/>
            <person name="Wyrwicz L.S."/>
            <person name="Rokhsar D.S."/>
            <person name="Weissenbach J."/>
            <person name="Armbrust E.V."/>
            <person name="Green B.R."/>
            <person name="Van de Peer Y."/>
            <person name="Grigoriev I.V."/>
        </authorList>
    </citation>
    <scope>NUCLEOTIDE SEQUENCE [LARGE SCALE GENOMIC DNA]</scope>
    <source>
        <strain evidence="2 3">CCMP1335</strain>
    </source>
</reference>
<dbReference type="Gene3D" id="6.10.140.530">
    <property type="match status" value="5"/>
</dbReference>
<feature type="domain" description="Helicase-associated" evidence="1">
    <location>
        <begin position="207"/>
        <end position="264"/>
    </location>
</feature>
<gene>
    <name evidence="2" type="ORF">THAPSDRAFT_263911</name>
</gene>
<dbReference type="InterPro" id="IPR005114">
    <property type="entry name" value="Helicase_assoc"/>
</dbReference>
<feature type="non-terminal residue" evidence="2">
    <location>
        <position position="331"/>
    </location>
</feature>
<dbReference type="PANTHER" id="PTHR33418:SF1">
    <property type="entry name" value="HELICASE-ASSOCIATED DOMAIN-CONTAINING PROTEIN"/>
    <property type="match status" value="1"/>
</dbReference>
<dbReference type="KEGG" id="tps:THAPSDRAFT_263911"/>
<dbReference type="EMBL" id="CM000647">
    <property type="protein sequence ID" value="EED89678.1"/>
    <property type="molecule type" value="Genomic_DNA"/>
</dbReference>
<dbReference type="HOGENOM" id="CLU_064419_0_0_1"/>
<evidence type="ECO:0000313" key="3">
    <source>
        <dbReference type="Proteomes" id="UP000001449"/>
    </source>
</evidence>
<proteinExistence type="predicted"/>
<dbReference type="Proteomes" id="UP000001449">
    <property type="component" value="Chromosome 12"/>
</dbReference>
<dbReference type="OMA" id="HSWERSF"/>
<evidence type="ECO:0000313" key="2">
    <source>
        <dbReference type="EMBL" id="EED89678.1"/>
    </source>
</evidence>
<feature type="domain" description="Helicase-associated" evidence="1">
    <location>
        <begin position="271"/>
        <end position="331"/>
    </location>
</feature>
<dbReference type="RefSeq" id="XP_002293217.1">
    <property type="nucleotide sequence ID" value="XM_002293181.1"/>
</dbReference>
<dbReference type="InParanoid" id="B8CAH2"/>
<dbReference type="eggNOG" id="ENOG502S8XU">
    <property type="taxonomic scope" value="Eukaryota"/>
</dbReference>
<dbReference type="PANTHER" id="PTHR33418">
    <property type="entry name" value="HELICASE-ASSOCIATED"/>
    <property type="match status" value="1"/>
</dbReference>
<keyword evidence="3" id="KW-1185">Reference proteome</keyword>
<sequence length="331" mass="39199">WSAHYKELSDYCKEHGNTDVPSKYKHNPALGIWVKTQREHHKFGRLPDDRMKMLNQLGFNFFYGRQSDKTADPWLTRMLELKAYKDAYGNCNVPRSYPTNFALGDWVQNQRLAYKEDKIPQKRIEELKEMGFDFEIKTEPWNAQYDALVEFKAEHGHLRVPVHYEPNPTLYYWCGTQRQTHKKGKLAEDRVERLEGIGFQWNLAEFLWEKRKNDLVAYKERTGTFDVPHSEDPALHQWANNQKKMFNEKRLQQDKIDRLAEIGFDGAAGGESWEKRFMELVEYNNEFGHCIVPAVYKPKPALANWVSQQRIKYKNGTLPERYVDRLNDLGF</sequence>
<organism evidence="2 3">
    <name type="scientific">Thalassiosira pseudonana</name>
    <name type="common">Marine diatom</name>
    <name type="synonym">Cyclotella nana</name>
    <dbReference type="NCBI Taxonomy" id="35128"/>
    <lineage>
        <taxon>Eukaryota</taxon>
        <taxon>Sar</taxon>
        <taxon>Stramenopiles</taxon>
        <taxon>Ochrophyta</taxon>
        <taxon>Bacillariophyta</taxon>
        <taxon>Coscinodiscophyceae</taxon>
        <taxon>Thalassiosirophycidae</taxon>
        <taxon>Thalassiosirales</taxon>
        <taxon>Thalassiosiraceae</taxon>
        <taxon>Thalassiosira</taxon>
    </lineage>
</organism>